<comment type="caution">
    <text evidence="1">The sequence shown here is derived from an EMBL/GenBank/DDBJ whole genome shotgun (WGS) entry which is preliminary data.</text>
</comment>
<proteinExistence type="predicted"/>
<dbReference type="Proteomes" id="UP000011529">
    <property type="component" value="Unassembled WGS sequence"/>
</dbReference>
<dbReference type="AlphaFoldDB" id="M2B7I4"/>
<keyword evidence="2" id="KW-1185">Reference proteome</keyword>
<name>M2B7I4_9BACT</name>
<organism evidence="1 2">
    <name type="scientific">Rhodopirellula europaea 6C</name>
    <dbReference type="NCBI Taxonomy" id="1263867"/>
    <lineage>
        <taxon>Bacteria</taxon>
        <taxon>Pseudomonadati</taxon>
        <taxon>Planctomycetota</taxon>
        <taxon>Planctomycetia</taxon>
        <taxon>Pirellulales</taxon>
        <taxon>Pirellulaceae</taxon>
        <taxon>Rhodopirellula</taxon>
    </lineage>
</organism>
<evidence type="ECO:0000313" key="2">
    <source>
        <dbReference type="Proteomes" id="UP000011529"/>
    </source>
</evidence>
<dbReference type="PATRIC" id="fig|1263867.3.peg.1163"/>
<accession>M2B7I4</accession>
<gene>
    <name evidence="1" type="ORF">RE6C_01098</name>
</gene>
<evidence type="ECO:0000313" key="1">
    <source>
        <dbReference type="EMBL" id="EMB18169.1"/>
    </source>
</evidence>
<sequence>MNHSNNLHASASSSWQFADVFVPRATPSTGQTAFCSIRSAFRRAIVGVFGKLFLTSGLALQ</sequence>
<dbReference type="EMBL" id="ANMO01000063">
    <property type="protein sequence ID" value="EMB18169.1"/>
    <property type="molecule type" value="Genomic_DNA"/>
</dbReference>
<protein>
    <submittedName>
        <fullName evidence="1">Uncharacterized protein</fullName>
    </submittedName>
</protein>
<reference evidence="1" key="2">
    <citation type="journal article" date="2013" name="Mar. Genomics">
        <title>Expression of sulfatases in Rhodopirellula baltica and the diversity of sulfatases in the genus Rhodopirellula.</title>
        <authorList>
            <person name="Wegner C.E."/>
            <person name="Richter-Heitmann T."/>
            <person name="Klindworth A."/>
            <person name="Klockow C."/>
            <person name="Richter M."/>
            <person name="Achstetter T."/>
            <person name="Glockner F.O."/>
            <person name="Harder J."/>
        </authorList>
    </citation>
    <scope>NUCLEOTIDE SEQUENCE [LARGE SCALE GENOMIC DNA]</scope>
    <source>
        <strain evidence="1">6C</strain>
    </source>
</reference>
<reference evidence="1" key="1">
    <citation type="submission" date="2012-11" db="EMBL/GenBank/DDBJ databases">
        <title>Permanent draft genomes of Rhodopirellula europaea strain SH398 and 6C.</title>
        <authorList>
            <person name="Richter M."/>
            <person name="Richter-Heitmann T."/>
            <person name="Frank C."/>
            <person name="Harder J."/>
            <person name="Glockner F.O."/>
        </authorList>
    </citation>
    <scope>NUCLEOTIDE SEQUENCE</scope>
    <source>
        <strain evidence="1">6C</strain>
    </source>
</reference>